<dbReference type="InterPro" id="IPR036188">
    <property type="entry name" value="FAD/NAD-bd_sf"/>
</dbReference>
<evidence type="ECO:0000256" key="4">
    <source>
        <dbReference type="ARBA" id="ARBA00022857"/>
    </source>
</evidence>
<dbReference type="PANTHER" id="PTHR46091:SF3">
    <property type="entry name" value="AMINE OXIDASE DOMAIN-CONTAINING PROTEIN"/>
    <property type="match status" value="1"/>
</dbReference>
<reference evidence="7" key="1">
    <citation type="submission" date="2017-08" db="EMBL/GenBank/DDBJ databases">
        <title>Direct submision.</title>
        <authorList>
            <person name="Kim S.-J."/>
            <person name="Rhee S.-K."/>
        </authorList>
    </citation>
    <scope>NUCLEOTIDE SEQUENCE [LARGE SCALE GENOMIC DNA]</scope>
    <source>
        <strain evidence="7">GI5</strain>
    </source>
</reference>
<name>A0A2K9LS41_9GAMM</name>
<dbReference type="PRINTS" id="PR00411">
    <property type="entry name" value="PNDRDTASEI"/>
</dbReference>
<dbReference type="KEGG" id="kak:Kalk_18410"/>
<evidence type="ECO:0000256" key="2">
    <source>
        <dbReference type="ARBA" id="ARBA00022729"/>
    </source>
</evidence>
<keyword evidence="5" id="KW-0520">NAD</keyword>
<dbReference type="PANTHER" id="PTHR46091">
    <property type="entry name" value="BLR7054 PROTEIN"/>
    <property type="match status" value="1"/>
</dbReference>
<dbReference type="SUPFAM" id="SSF51905">
    <property type="entry name" value="FAD/NAD(P)-binding domain"/>
    <property type="match status" value="1"/>
</dbReference>
<evidence type="ECO:0000256" key="5">
    <source>
        <dbReference type="ARBA" id="ARBA00023027"/>
    </source>
</evidence>
<keyword evidence="7" id="KW-1185">Reference proteome</keyword>
<dbReference type="OrthoDB" id="9774675at2"/>
<sequence>MENQHYDAIVIGSGLGGLTAGALWAQQGKRVLVIERHDKLGGAATVYQRKHLDIEVGLHELCGFGHLDLMPQIWNQLKLDDRIQRLPVPSFFGVRKSGQAQQKVMPEGWNEAKAAALRHFPHQKHGILRYFQIMQAIRSNIFHFVNAKKTKWWWLRNAPLMPLRFRAMFKYNKMTVSQLFQDLFGDDEEIKFFLAANIGYYSDRPQELSAVFYAIAQGSYHEGGGYYIKGGSQKLSDALMDIIREAGGEALIRRTVTDILLDDQGRACGVTHEKNLTIGKRRDPKDKLPRTAHAPLIFGNAAPNILQNMLPADKQQAFMAPYTGLPLSPALWVLFVGMDHDPKAFGVSEYATFVVPEHCNNFDDYASFKTAFANAPGDTMPGYVFTDYSKLNTGLNEKSRHFAVLCGIDDMNNWEDLSEQDYYARKEAWETALLKDLDKQFPGIGQHIVFHEMGTARTMNEYLNTPMGATYGFSQNAPFIKSKPPTTRTAVPGLFLASAFGSHGGGFVGAILSGANAAKQAGRWAEQHQAAPHIMMEGEPQPTS</sequence>
<keyword evidence="1" id="KW-0285">Flavoprotein</keyword>
<dbReference type="Proteomes" id="UP000235116">
    <property type="component" value="Chromosome"/>
</dbReference>
<dbReference type="InterPro" id="IPR052206">
    <property type="entry name" value="Retinol_saturase"/>
</dbReference>
<keyword evidence="3" id="KW-0274">FAD</keyword>
<accession>A0A2K9LS41</accession>
<dbReference type="AlphaFoldDB" id="A0A2K9LS41"/>
<keyword evidence="4" id="KW-0521">NADP</keyword>
<evidence type="ECO:0008006" key="8">
    <source>
        <dbReference type="Google" id="ProtNLM"/>
    </source>
</evidence>
<evidence type="ECO:0000313" key="6">
    <source>
        <dbReference type="EMBL" id="AUM14275.1"/>
    </source>
</evidence>
<gene>
    <name evidence="6" type="ORF">Kalk_18410</name>
</gene>
<organism evidence="6 7">
    <name type="scientific">Ketobacter alkanivorans</name>
    <dbReference type="NCBI Taxonomy" id="1917421"/>
    <lineage>
        <taxon>Bacteria</taxon>
        <taxon>Pseudomonadati</taxon>
        <taxon>Pseudomonadota</taxon>
        <taxon>Gammaproteobacteria</taxon>
        <taxon>Pseudomonadales</taxon>
        <taxon>Ketobacteraceae</taxon>
        <taxon>Ketobacter</taxon>
    </lineage>
</organism>
<dbReference type="Pfam" id="PF13450">
    <property type="entry name" value="NAD_binding_8"/>
    <property type="match status" value="1"/>
</dbReference>
<evidence type="ECO:0000256" key="1">
    <source>
        <dbReference type="ARBA" id="ARBA00022630"/>
    </source>
</evidence>
<protein>
    <recommendedName>
        <fullName evidence="8">Amine oxidase domain-containing protein</fullName>
    </recommendedName>
</protein>
<proteinExistence type="predicted"/>
<dbReference type="RefSeq" id="WP_101895649.1">
    <property type="nucleotide sequence ID" value="NZ_CP022684.1"/>
</dbReference>
<keyword evidence="2" id="KW-0732">Signal</keyword>
<evidence type="ECO:0000313" key="7">
    <source>
        <dbReference type="Proteomes" id="UP000235116"/>
    </source>
</evidence>
<dbReference type="EMBL" id="CP022684">
    <property type="protein sequence ID" value="AUM14275.1"/>
    <property type="molecule type" value="Genomic_DNA"/>
</dbReference>
<dbReference type="Gene3D" id="3.50.50.60">
    <property type="entry name" value="FAD/NAD(P)-binding domain"/>
    <property type="match status" value="2"/>
</dbReference>
<evidence type="ECO:0000256" key="3">
    <source>
        <dbReference type="ARBA" id="ARBA00022827"/>
    </source>
</evidence>